<dbReference type="Gene3D" id="3.30.1310.20">
    <property type="entry name" value="PRTase-like"/>
    <property type="match status" value="1"/>
</dbReference>
<dbReference type="GO" id="GO:0016757">
    <property type="term" value="F:glycosyltransferase activity"/>
    <property type="evidence" value="ECO:0007669"/>
    <property type="project" value="UniProtKB-KW"/>
</dbReference>
<dbReference type="InterPro" id="IPR029058">
    <property type="entry name" value="AB_hydrolase_fold"/>
</dbReference>
<dbReference type="EMBL" id="FPAB01000005">
    <property type="protein sequence ID" value="SFT00074.1"/>
    <property type="molecule type" value="Genomic_DNA"/>
</dbReference>
<gene>
    <name evidence="2" type="ORF">SAMN05444716_105524</name>
</gene>
<keyword evidence="2" id="KW-0808">Transferase</keyword>
<organism evidence="2 3">
    <name type="scientific">Streptomyces harbinensis</name>
    <dbReference type="NCBI Taxonomy" id="1176198"/>
    <lineage>
        <taxon>Bacteria</taxon>
        <taxon>Bacillati</taxon>
        <taxon>Actinomycetota</taxon>
        <taxon>Actinomycetes</taxon>
        <taxon>Kitasatosporales</taxon>
        <taxon>Streptomycetaceae</taxon>
        <taxon>Streptomyces</taxon>
    </lineage>
</organism>
<protein>
    <submittedName>
        <fullName evidence="2">Predicted phosphoribosyltransferase</fullName>
    </submittedName>
</protein>
<dbReference type="InterPro" id="IPR000836">
    <property type="entry name" value="PRTase_dom"/>
</dbReference>
<keyword evidence="2" id="KW-0328">Glycosyltransferase</keyword>
<reference evidence="3" key="1">
    <citation type="submission" date="2016-10" db="EMBL/GenBank/DDBJ databases">
        <authorList>
            <person name="Varghese N."/>
            <person name="Submissions S."/>
        </authorList>
    </citation>
    <scope>NUCLEOTIDE SEQUENCE [LARGE SCALE GENOMIC DNA]</scope>
    <source>
        <strain evidence="3">CGMCC 4.7047</strain>
    </source>
</reference>
<dbReference type="SUPFAM" id="SSF53474">
    <property type="entry name" value="alpha/beta-Hydrolases"/>
    <property type="match status" value="1"/>
</dbReference>
<dbReference type="PANTHER" id="PTHR13136">
    <property type="entry name" value="TESTIS DEVELOPMENT PROTEIN PRTD"/>
    <property type="match status" value="1"/>
</dbReference>
<dbReference type="InterPro" id="IPR029057">
    <property type="entry name" value="PRTase-like"/>
</dbReference>
<evidence type="ECO:0000313" key="2">
    <source>
        <dbReference type="EMBL" id="SFT00074.1"/>
    </source>
</evidence>
<dbReference type="Gene3D" id="3.40.50.1820">
    <property type="entry name" value="alpha/beta hydrolase"/>
    <property type="match status" value="1"/>
</dbReference>
<dbReference type="RefSeq" id="WP_093843612.1">
    <property type="nucleotide sequence ID" value="NZ_CP054938.1"/>
</dbReference>
<name>A0A1I6UFB7_9ACTN</name>
<dbReference type="PANTHER" id="PTHR13136:SF11">
    <property type="entry name" value="TESTIS-EXPRESSED PROTEIN 30"/>
    <property type="match status" value="1"/>
</dbReference>
<dbReference type="SUPFAM" id="SSF53271">
    <property type="entry name" value="PRTase-like"/>
    <property type="match status" value="1"/>
</dbReference>
<dbReference type="Proteomes" id="UP000198873">
    <property type="component" value="Unassembled WGS sequence"/>
</dbReference>
<evidence type="ECO:0000259" key="1">
    <source>
        <dbReference type="Pfam" id="PF00156"/>
    </source>
</evidence>
<dbReference type="STRING" id="1176198.SAMN05444716_105524"/>
<dbReference type="CDD" id="cd06223">
    <property type="entry name" value="PRTases_typeI"/>
    <property type="match status" value="1"/>
</dbReference>
<proteinExistence type="predicted"/>
<feature type="domain" description="Phosphoribosyltransferase" evidence="1">
    <location>
        <begin position="19"/>
        <end position="172"/>
    </location>
</feature>
<dbReference type="Pfam" id="PF00156">
    <property type="entry name" value="Pribosyltran"/>
    <property type="match status" value="1"/>
</dbReference>
<sequence>MTFVDRLDAGRRLAVAVGHLRGQDVVVIGLSRGGVPVAAEVARALWAPLDVGVVRKLGVPFQPEVAMGAIGEDGARIINDEVIRGAHITDRELAAVERTERTELTRRAQAYRAGRPRVSLRGRTALVVDDGMATGATARAACRSARERGAARVVLAVPVAPPDWAARVGRDADELVCPLTPADFAAVGQFYEDFAPTTDQEVVACLAHARPEEAGIPVVDRDGRRRTLTGELLVPVGAIGVVMFAHGSGSGRLSPRNRFVAEAMRQAGLGTLLFDLLTGEEESDRASVFDTRLLAGRLREATRWLRERHPELPVGYFGASTGAAAALWAAAEQGDGAVAAVVSRGGRPDLAGPRLTEVHAPTLLIVGGRDEPVIELNREAQEQLRGETRLTVVPGATHLFEEPGALSEVAELAQDWFLAHLPEAASGPGSARAA</sequence>
<evidence type="ECO:0000313" key="3">
    <source>
        <dbReference type="Proteomes" id="UP000198873"/>
    </source>
</evidence>
<keyword evidence="3" id="KW-1185">Reference proteome</keyword>
<dbReference type="Gene3D" id="3.40.50.2020">
    <property type="match status" value="1"/>
</dbReference>
<accession>A0A1I6UFB7</accession>
<dbReference type="InterPro" id="IPR026555">
    <property type="entry name" value="NSL3/Tex30"/>
</dbReference>
<dbReference type="AlphaFoldDB" id="A0A1I6UFB7"/>